<gene>
    <name evidence="2" type="ORF">FB45DRAFT_998043</name>
</gene>
<dbReference type="Proteomes" id="UP001221142">
    <property type="component" value="Unassembled WGS sequence"/>
</dbReference>
<protein>
    <recommendedName>
        <fullName evidence="4">F-box domain-containing protein</fullName>
    </recommendedName>
</protein>
<keyword evidence="3" id="KW-1185">Reference proteome</keyword>
<comment type="caution">
    <text evidence="2">The sequence shown here is derived from an EMBL/GenBank/DDBJ whole genome shotgun (WGS) entry which is preliminary data.</text>
</comment>
<evidence type="ECO:0000313" key="2">
    <source>
        <dbReference type="EMBL" id="KAJ7646559.1"/>
    </source>
</evidence>
<sequence length="735" mass="81786">MTDFMTSPFASLLHTNFIPSDAECQQIRTDLVSRLAQLESLNARIRELSAERDQLQAYIDSHAAALISSPRRLPADIIREIFVACLPTDRNAVMSAKEAPLLLAHICSAWRSIALTTPSLWASLHIPAVFVLEDPQRRIPAVSQWLQRSGSCPIAVSLAFMGEQGKMMNSFDDWSGLKAELMSCLAESAYRWKELDVWDLTLGVAHPLVAMIQASYSASSADSSALLRLGVFKGPHLRNMNIWQIDIDLDGPEETELRAFLLDLPFFDQHFTHLHLESMGPSRGLSNSDVFDLLSHCPRLVSFAFIHKITQDVDQNSGRDPITLSSLESFTMLEAGLISLQSVGQLLANLVLPALRKLHIPTESTISPGPSGFNPPRYHVFLFDIVGLESLLLHLPSFTEAEILEILAHFTNLAELKILDSRPITRSGALGALRRQSCCTVEGLLRLLTPNAVAGAVTVCPKLRTLEIRASSLVSRELLDGFVRGRVGLGTGFKGLDISWSSDHREQLFSPAELGEFRSRGVEVSLVVPEEKRFKPRAKSTPWTGLPKSKPEVMREGRTTQRFLRVHRRTTQNLQVCRTAEVISRTGVGVQEFGDSGRVEKERFEVGGLNYEYAHRMWAPDFNKTEMGLDKLPHCYRGVWPDQDSVEKRGPFRVQSIYSKCGSRGSVRYCPRRGTQKVRQFLTEARQLRSTALQRGNGAAVTWRRCDNHRGSGGSQCGEGAVVSRHLCGECVVQP</sequence>
<keyword evidence="1" id="KW-0175">Coiled coil</keyword>
<evidence type="ECO:0008006" key="4">
    <source>
        <dbReference type="Google" id="ProtNLM"/>
    </source>
</evidence>
<evidence type="ECO:0000313" key="3">
    <source>
        <dbReference type="Proteomes" id="UP001221142"/>
    </source>
</evidence>
<accession>A0AAD7CDQ6</accession>
<evidence type="ECO:0000256" key="1">
    <source>
        <dbReference type="SAM" id="Coils"/>
    </source>
</evidence>
<dbReference type="Gene3D" id="3.80.10.10">
    <property type="entry name" value="Ribonuclease Inhibitor"/>
    <property type="match status" value="1"/>
</dbReference>
<name>A0AAD7CDQ6_9AGAR</name>
<organism evidence="2 3">
    <name type="scientific">Roridomyces roridus</name>
    <dbReference type="NCBI Taxonomy" id="1738132"/>
    <lineage>
        <taxon>Eukaryota</taxon>
        <taxon>Fungi</taxon>
        <taxon>Dikarya</taxon>
        <taxon>Basidiomycota</taxon>
        <taxon>Agaricomycotina</taxon>
        <taxon>Agaricomycetes</taxon>
        <taxon>Agaricomycetidae</taxon>
        <taxon>Agaricales</taxon>
        <taxon>Marasmiineae</taxon>
        <taxon>Mycenaceae</taxon>
        <taxon>Roridomyces</taxon>
    </lineage>
</organism>
<dbReference type="InterPro" id="IPR032675">
    <property type="entry name" value="LRR_dom_sf"/>
</dbReference>
<dbReference type="EMBL" id="JARKIF010000002">
    <property type="protein sequence ID" value="KAJ7646559.1"/>
    <property type="molecule type" value="Genomic_DNA"/>
</dbReference>
<dbReference type="AlphaFoldDB" id="A0AAD7CDQ6"/>
<proteinExistence type="predicted"/>
<reference evidence="2" key="1">
    <citation type="submission" date="2023-03" db="EMBL/GenBank/DDBJ databases">
        <title>Massive genome expansion in bonnet fungi (Mycena s.s.) driven by repeated elements and novel gene families across ecological guilds.</title>
        <authorList>
            <consortium name="Lawrence Berkeley National Laboratory"/>
            <person name="Harder C.B."/>
            <person name="Miyauchi S."/>
            <person name="Viragh M."/>
            <person name="Kuo A."/>
            <person name="Thoen E."/>
            <person name="Andreopoulos B."/>
            <person name="Lu D."/>
            <person name="Skrede I."/>
            <person name="Drula E."/>
            <person name="Henrissat B."/>
            <person name="Morin E."/>
            <person name="Kohler A."/>
            <person name="Barry K."/>
            <person name="LaButti K."/>
            <person name="Morin E."/>
            <person name="Salamov A."/>
            <person name="Lipzen A."/>
            <person name="Mereny Z."/>
            <person name="Hegedus B."/>
            <person name="Baldrian P."/>
            <person name="Stursova M."/>
            <person name="Weitz H."/>
            <person name="Taylor A."/>
            <person name="Grigoriev I.V."/>
            <person name="Nagy L.G."/>
            <person name="Martin F."/>
            <person name="Kauserud H."/>
        </authorList>
    </citation>
    <scope>NUCLEOTIDE SEQUENCE</scope>
    <source>
        <strain evidence="2">9284</strain>
    </source>
</reference>
<feature type="coiled-coil region" evidence="1">
    <location>
        <begin position="31"/>
        <end position="58"/>
    </location>
</feature>